<organism evidence="2">
    <name type="scientific">Cladocopium goreaui</name>
    <dbReference type="NCBI Taxonomy" id="2562237"/>
    <lineage>
        <taxon>Eukaryota</taxon>
        <taxon>Sar</taxon>
        <taxon>Alveolata</taxon>
        <taxon>Dinophyceae</taxon>
        <taxon>Suessiales</taxon>
        <taxon>Symbiodiniaceae</taxon>
        <taxon>Cladocopium</taxon>
    </lineage>
</organism>
<gene>
    <name evidence="2" type="ORF">C1SCF055_LOCUS22708</name>
</gene>
<accession>A0A9P1G188</accession>
<evidence type="ECO:0000313" key="3">
    <source>
        <dbReference type="EMBL" id="CAL4783525.1"/>
    </source>
</evidence>
<evidence type="ECO:0000313" key="2">
    <source>
        <dbReference type="EMBL" id="CAI3996213.1"/>
    </source>
</evidence>
<dbReference type="AlphaFoldDB" id="A0A9P1G188"/>
<dbReference type="EMBL" id="CAMXCT010002176">
    <property type="protein sequence ID" value="CAI3996213.1"/>
    <property type="molecule type" value="Genomic_DNA"/>
</dbReference>
<reference evidence="2" key="1">
    <citation type="submission" date="2022-10" db="EMBL/GenBank/DDBJ databases">
        <authorList>
            <person name="Chen Y."/>
            <person name="Dougan E. K."/>
            <person name="Chan C."/>
            <person name="Rhodes N."/>
            <person name="Thang M."/>
        </authorList>
    </citation>
    <scope>NUCLEOTIDE SEQUENCE</scope>
</reference>
<proteinExistence type="predicted"/>
<evidence type="ECO:0000256" key="1">
    <source>
        <dbReference type="SAM" id="MobiDB-lite"/>
    </source>
</evidence>
<feature type="compositionally biased region" description="Basic and acidic residues" evidence="1">
    <location>
        <begin position="279"/>
        <end position="318"/>
    </location>
</feature>
<evidence type="ECO:0000313" key="4">
    <source>
        <dbReference type="Proteomes" id="UP001152797"/>
    </source>
</evidence>
<sequence length="352" mass="39469">MRLQLHKASEAIRKADAEALAWRQARREVLQGGDAASASLKLAQASLLQKREQLKVLRLEVRRGQLSPAIQGLKHVMGGDSLLRDVLHRWCHIALWSSRRPSEIERRAMAGEQADTLETTSSPLATLELVPQSFTAEGSIEVALVARVEQQVHRTDSQRLRGKATWLENHFKFEAFSWNSTLDLEVLSLGSGDPDTLGCTSVDFLSLTPGKWHVLKERVWGSTCGRLEVWAFVTMCPPSPVPEVVIADTMPKPTQRELQKMHLQELVREEAAVPQTSKASREGKSQRELQRKELESLLESPTHEKQKEAKMKSLEAKIAEMQAELEAMKSAGTSARQKRDQPLGEYSEQSFP</sequence>
<feature type="region of interest" description="Disordered" evidence="1">
    <location>
        <begin position="269"/>
        <end position="352"/>
    </location>
</feature>
<dbReference type="EMBL" id="CAMXCT030002176">
    <property type="protein sequence ID" value="CAL4783525.1"/>
    <property type="molecule type" value="Genomic_DNA"/>
</dbReference>
<reference evidence="3 4" key="2">
    <citation type="submission" date="2024-05" db="EMBL/GenBank/DDBJ databases">
        <authorList>
            <person name="Chen Y."/>
            <person name="Shah S."/>
            <person name="Dougan E. K."/>
            <person name="Thang M."/>
            <person name="Chan C."/>
        </authorList>
    </citation>
    <scope>NUCLEOTIDE SEQUENCE [LARGE SCALE GENOMIC DNA]</scope>
</reference>
<dbReference type="EMBL" id="CAMXCT020002176">
    <property type="protein sequence ID" value="CAL1149588.1"/>
    <property type="molecule type" value="Genomic_DNA"/>
</dbReference>
<dbReference type="OrthoDB" id="10592217at2759"/>
<protein>
    <submittedName>
        <fullName evidence="3">Cation channel sperm-associated protein 1</fullName>
    </submittedName>
</protein>
<comment type="caution">
    <text evidence="2">The sequence shown here is derived from an EMBL/GenBank/DDBJ whole genome shotgun (WGS) entry which is preliminary data.</text>
</comment>
<name>A0A9P1G188_9DINO</name>
<keyword evidence="4" id="KW-1185">Reference proteome</keyword>
<dbReference type="Proteomes" id="UP001152797">
    <property type="component" value="Unassembled WGS sequence"/>
</dbReference>